<dbReference type="GO" id="GO:0050661">
    <property type="term" value="F:NADP binding"/>
    <property type="evidence" value="ECO:0007669"/>
    <property type="project" value="InterPro"/>
</dbReference>
<dbReference type="InterPro" id="IPR019811">
    <property type="entry name" value="HDH_CS"/>
</dbReference>
<dbReference type="Gene3D" id="3.30.2130.10">
    <property type="entry name" value="VC0802-like"/>
    <property type="match status" value="1"/>
</dbReference>
<evidence type="ECO:0000256" key="4">
    <source>
        <dbReference type="ARBA" id="ARBA00005056"/>
    </source>
</evidence>
<evidence type="ECO:0000256" key="11">
    <source>
        <dbReference type="ARBA" id="ARBA00022679"/>
    </source>
</evidence>
<comment type="catalytic activity">
    <reaction evidence="27">
        <text>L-homoserine + NAD(+) = L-aspartate 4-semialdehyde + NADH + H(+)</text>
        <dbReference type="Rhea" id="RHEA:15757"/>
        <dbReference type="ChEBI" id="CHEBI:15378"/>
        <dbReference type="ChEBI" id="CHEBI:57476"/>
        <dbReference type="ChEBI" id="CHEBI:57540"/>
        <dbReference type="ChEBI" id="CHEBI:57945"/>
        <dbReference type="ChEBI" id="CHEBI:537519"/>
        <dbReference type="EC" id="1.1.1.3"/>
    </reaction>
    <physiologicalReaction direction="right-to-left" evidence="27">
        <dbReference type="Rhea" id="RHEA:15759"/>
    </physiologicalReaction>
</comment>
<keyword evidence="12" id="KW-0791">Threonine biosynthesis</keyword>
<dbReference type="GO" id="GO:0005524">
    <property type="term" value="F:ATP binding"/>
    <property type="evidence" value="ECO:0007669"/>
    <property type="project" value="UniProtKB-KW"/>
</dbReference>
<dbReference type="GO" id="GO:0004072">
    <property type="term" value="F:aspartate kinase activity"/>
    <property type="evidence" value="ECO:0007669"/>
    <property type="project" value="UniProtKB-EC"/>
</dbReference>
<evidence type="ECO:0000256" key="7">
    <source>
        <dbReference type="ARBA" id="ARBA00007952"/>
    </source>
</evidence>
<comment type="pathway">
    <text evidence="2">Amino-acid biosynthesis; L-lysine biosynthesis via DAP pathway; (S)-tetrahydrodipicolinate from L-aspartate: step 1/4.</text>
</comment>
<keyword evidence="11" id="KW-0808">Transferase</keyword>
<dbReference type="Pfam" id="PF00742">
    <property type="entry name" value="Homoserine_dh"/>
    <property type="match status" value="1"/>
</dbReference>
<keyword evidence="18" id="KW-0560">Oxidoreductase</keyword>
<dbReference type="GO" id="GO:0009090">
    <property type="term" value="P:homoserine biosynthetic process"/>
    <property type="evidence" value="ECO:0007669"/>
    <property type="project" value="UniProtKB-ARBA"/>
</dbReference>
<evidence type="ECO:0000256" key="3">
    <source>
        <dbReference type="ARBA" id="ARBA00004986"/>
    </source>
</evidence>
<dbReference type="GO" id="GO:0009088">
    <property type="term" value="P:threonine biosynthetic process"/>
    <property type="evidence" value="ECO:0007669"/>
    <property type="project" value="UniProtKB-UniPathway"/>
</dbReference>
<dbReference type="PROSITE" id="PS00324">
    <property type="entry name" value="ASPARTOKINASE"/>
    <property type="match status" value="1"/>
</dbReference>
<dbReference type="AlphaFoldDB" id="A0A1H8FGA5"/>
<keyword evidence="15 29" id="KW-0418">Kinase</keyword>
<evidence type="ECO:0000256" key="5">
    <source>
        <dbReference type="ARBA" id="ARBA00005062"/>
    </source>
</evidence>
<evidence type="ECO:0000256" key="8">
    <source>
        <dbReference type="ARBA" id="ARBA00010046"/>
    </source>
</evidence>
<keyword evidence="17" id="KW-0521">NADP</keyword>
<evidence type="ECO:0000256" key="20">
    <source>
        <dbReference type="ARBA" id="ARBA00023053"/>
    </source>
</evidence>
<dbReference type="Pfam" id="PF22468">
    <property type="entry name" value="ACT_9"/>
    <property type="match status" value="2"/>
</dbReference>
<dbReference type="InterPro" id="IPR002912">
    <property type="entry name" value="ACT_dom"/>
</dbReference>
<keyword evidence="14" id="KW-0547">Nucleotide-binding</keyword>
<dbReference type="FunFam" id="3.30.360.10:FF:000006">
    <property type="entry name" value="Bifunctional aspartokinase/homoserine dehydrogenase"/>
    <property type="match status" value="1"/>
</dbReference>
<comment type="cofactor">
    <cofactor evidence="1">
        <name>a metal cation</name>
        <dbReference type="ChEBI" id="CHEBI:25213"/>
    </cofactor>
</comment>
<dbReference type="PROSITE" id="PS01042">
    <property type="entry name" value="HOMOSER_DHGENASE"/>
    <property type="match status" value="1"/>
</dbReference>
<comment type="pathway">
    <text evidence="5">Amino-acid biosynthesis; L-methionine biosynthesis via de novo pathway; L-homoserine from L-aspartate: step 3/3.</text>
</comment>
<comment type="pathway">
    <text evidence="4">Amino-acid biosynthesis; L-threonine biosynthesis; L-threonine from L-aspartate: step 3/5.</text>
</comment>
<dbReference type="SUPFAM" id="SSF55347">
    <property type="entry name" value="Glyceraldehyde-3-phosphate dehydrogenase-like, C-terminal domain"/>
    <property type="match status" value="1"/>
</dbReference>
<dbReference type="STRING" id="573321.SAMN04488505_109196"/>
<dbReference type="EMBL" id="FOBB01000009">
    <property type="protein sequence ID" value="SEN30769.1"/>
    <property type="molecule type" value="Genomic_DNA"/>
</dbReference>
<organism evidence="29 30">
    <name type="scientific">Chitinophaga rupis</name>
    <dbReference type="NCBI Taxonomy" id="573321"/>
    <lineage>
        <taxon>Bacteria</taxon>
        <taxon>Pseudomonadati</taxon>
        <taxon>Bacteroidota</taxon>
        <taxon>Chitinophagia</taxon>
        <taxon>Chitinophagales</taxon>
        <taxon>Chitinophagaceae</taxon>
        <taxon>Chitinophaga</taxon>
    </lineage>
</organism>
<dbReference type="UniPathway" id="UPA00051">
    <property type="reaction ID" value="UER00462"/>
</dbReference>
<dbReference type="PANTHER" id="PTHR43070">
    <property type="match status" value="1"/>
</dbReference>
<dbReference type="Gene3D" id="3.40.1160.10">
    <property type="entry name" value="Acetylglutamate kinase-like"/>
    <property type="match status" value="1"/>
</dbReference>
<dbReference type="UniPathway" id="UPA00050">
    <property type="reaction ID" value="UER00063"/>
</dbReference>
<evidence type="ECO:0000256" key="14">
    <source>
        <dbReference type="ARBA" id="ARBA00022741"/>
    </source>
</evidence>
<dbReference type="InterPro" id="IPR049638">
    <property type="entry name" value="AK-HD"/>
</dbReference>
<dbReference type="RefSeq" id="WP_089919366.1">
    <property type="nucleotide sequence ID" value="NZ_FOBB01000009.1"/>
</dbReference>
<gene>
    <name evidence="29" type="ORF">SAMN04488505_109196</name>
</gene>
<evidence type="ECO:0000256" key="23">
    <source>
        <dbReference type="ARBA" id="ARBA00023268"/>
    </source>
</evidence>
<keyword evidence="10" id="KW-0028">Amino-acid biosynthesis</keyword>
<dbReference type="InterPro" id="IPR001342">
    <property type="entry name" value="HDH_cat"/>
</dbReference>
<dbReference type="SUPFAM" id="SSF53633">
    <property type="entry name" value="Carbamate kinase-like"/>
    <property type="match status" value="1"/>
</dbReference>
<evidence type="ECO:0000313" key="29">
    <source>
        <dbReference type="EMBL" id="SEN30769.1"/>
    </source>
</evidence>
<dbReference type="Gene3D" id="3.40.50.720">
    <property type="entry name" value="NAD(P)-binding Rossmann-like Domain"/>
    <property type="match status" value="1"/>
</dbReference>
<evidence type="ECO:0000256" key="18">
    <source>
        <dbReference type="ARBA" id="ARBA00023002"/>
    </source>
</evidence>
<evidence type="ECO:0000256" key="21">
    <source>
        <dbReference type="ARBA" id="ARBA00023154"/>
    </source>
</evidence>
<name>A0A1H8FGA5_9BACT</name>
<dbReference type="NCBIfam" id="TIGR00657">
    <property type="entry name" value="asp_kinases"/>
    <property type="match status" value="1"/>
</dbReference>
<dbReference type="SUPFAM" id="SSF55021">
    <property type="entry name" value="ACT-like"/>
    <property type="match status" value="2"/>
</dbReference>
<dbReference type="InterPro" id="IPR011147">
    <property type="entry name" value="Bifunc_Aspkin/hSer_DH"/>
</dbReference>
<keyword evidence="16" id="KW-0067">ATP-binding</keyword>
<evidence type="ECO:0000256" key="6">
    <source>
        <dbReference type="ARBA" id="ARBA00005139"/>
    </source>
</evidence>
<evidence type="ECO:0000256" key="10">
    <source>
        <dbReference type="ARBA" id="ARBA00022605"/>
    </source>
</evidence>
<keyword evidence="20" id="KW-0915">Sodium</keyword>
<dbReference type="OrthoDB" id="9799110at2"/>
<comment type="catalytic activity">
    <reaction evidence="26">
        <text>L-homoserine + NADP(+) = L-aspartate 4-semialdehyde + NADPH + H(+)</text>
        <dbReference type="Rhea" id="RHEA:15761"/>
        <dbReference type="ChEBI" id="CHEBI:15378"/>
        <dbReference type="ChEBI" id="CHEBI:57476"/>
        <dbReference type="ChEBI" id="CHEBI:57783"/>
        <dbReference type="ChEBI" id="CHEBI:58349"/>
        <dbReference type="ChEBI" id="CHEBI:537519"/>
        <dbReference type="EC" id="1.1.1.3"/>
    </reaction>
    <physiologicalReaction direction="right-to-left" evidence="26">
        <dbReference type="Rhea" id="RHEA:15763"/>
    </physiologicalReaction>
</comment>
<evidence type="ECO:0000256" key="15">
    <source>
        <dbReference type="ARBA" id="ARBA00022777"/>
    </source>
</evidence>
<comment type="function">
    <text evidence="24">Bifunctional aspartate kinase and homoserine dehydrogenase that catalyzes the first and the third steps toward the synthesis of lysine, methionine and threonine from aspartate.</text>
</comment>
<comment type="similarity">
    <text evidence="7">In the C-terminal section; belongs to the homoserine dehydrogenase family.</text>
</comment>
<dbReference type="InterPro" id="IPR036291">
    <property type="entry name" value="NAD(P)-bd_dom_sf"/>
</dbReference>
<dbReference type="GO" id="GO:0004412">
    <property type="term" value="F:homoserine dehydrogenase activity"/>
    <property type="evidence" value="ECO:0007669"/>
    <property type="project" value="UniProtKB-EC"/>
</dbReference>
<dbReference type="InterPro" id="IPR045865">
    <property type="entry name" value="ACT-like_dom_sf"/>
</dbReference>
<accession>A0A1H8FGA5</accession>
<comment type="catalytic activity">
    <reaction evidence="25">
        <text>L-aspartate + ATP = 4-phospho-L-aspartate + ADP</text>
        <dbReference type="Rhea" id="RHEA:23776"/>
        <dbReference type="ChEBI" id="CHEBI:29991"/>
        <dbReference type="ChEBI" id="CHEBI:30616"/>
        <dbReference type="ChEBI" id="CHEBI:57535"/>
        <dbReference type="ChEBI" id="CHEBI:456216"/>
        <dbReference type="EC" id="2.7.2.4"/>
    </reaction>
    <physiologicalReaction direction="left-to-right" evidence="25">
        <dbReference type="Rhea" id="RHEA:23777"/>
    </physiologicalReaction>
</comment>
<comment type="pathway">
    <text evidence="6">Amino-acid biosynthesis; L-threonine biosynthesis; L-threonine from L-aspartate: step 1/5.</text>
</comment>
<evidence type="ECO:0000256" key="12">
    <source>
        <dbReference type="ARBA" id="ARBA00022697"/>
    </source>
</evidence>
<keyword evidence="19" id="KW-0520">NAD</keyword>
<sequence>MQVLKFGGTSMGSTRAIEQVCNIILHQKPQGRFAIVASAMGGITDKLIRCGQLAAKGQEQYKTVLQEIETLHLDTIRTLFPITAQSSLISQVKKKLNVLETLCDGIFQVEELSKRSLDKIMSFGELVSSYMLAEKLKQLGATAVWKDSRELIVTDAFFGSARVNFLATNHQIAEYFQEEKADYVVIPGFVAASSDGETTTLGRGGSDYTAAIVAAAVNAKVLDIWTDVSGMMTADPRLVSQAIPIPHISYEEAMELSHFGAKVIYPPTIQPVMTKRIPIWIKNTFAPEDHGTLIHVHDGHNRSYPVTGISGIQNIALLTLEGSGMIGIPGFSRRLFDSLLQERINVILITQSSSEHSITVGIHEADMLKAKTTVDSEFAQEIQEKQIEPLIVERDLCIVAVVGDKMKNHHGTSGKLFGALGRNGVNVRAIAQGSTEKNISAVINRPDIKKALNVIHEAFFETPLKQVNVFIAGVGNVGGKLLEQLDQQHAYLQKELGLQIRVAGIANSKKMLFGHEAINIQKWRELLNEQGEATDIWTFVQKIKSLNLRNSVFVDNTASGDVAAVYGEFLQHGISVVTCNKIACASDYAYYKQLKELARQYNASFLFETNVGAGLPVINTLNDLIRSGDKVNSIEAVLSGSLNFVFNNFVKDASFREVVKAAQDEGYTEPDPRIDLSGTDVMRKILILARESGAVMELDDITNHSFLPVEALEAPSVPDFYEQLDVHAGHFLALRQQADAEGKRLKFVASYKNGQAAVGLQAIGPDHPFYQLEGKDNIVLYTTNRYSQQPLIVKGAGAGADVTASGIFADIIRTAR</sequence>
<comment type="pathway">
    <text evidence="3">Amino-acid biosynthesis; L-methionine biosynthesis via de novo pathway; L-homoserine from L-aspartate: step 1/3.</text>
</comment>
<dbReference type="Proteomes" id="UP000198984">
    <property type="component" value="Unassembled WGS sequence"/>
</dbReference>
<dbReference type="UniPathway" id="UPA00034">
    <property type="reaction ID" value="UER00015"/>
</dbReference>
<evidence type="ECO:0000256" key="1">
    <source>
        <dbReference type="ARBA" id="ARBA00001920"/>
    </source>
</evidence>
<evidence type="ECO:0000256" key="13">
    <source>
        <dbReference type="ARBA" id="ARBA00022723"/>
    </source>
</evidence>
<dbReference type="FunFam" id="3.30.2130.10:FF:000001">
    <property type="entry name" value="Bifunctional aspartokinase/homoserine dehydrogenase"/>
    <property type="match status" value="1"/>
</dbReference>
<dbReference type="Pfam" id="PF00696">
    <property type="entry name" value="AA_kinase"/>
    <property type="match status" value="1"/>
</dbReference>
<proteinExistence type="inferred from homology"/>
<evidence type="ECO:0000256" key="24">
    <source>
        <dbReference type="ARBA" id="ARBA00044938"/>
    </source>
</evidence>
<evidence type="ECO:0000256" key="16">
    <source>
        <dbReference type="ARBA" id="ARBA00022840"/>
    </source>
</evidence>
<dbReference type="InterPro" id="IPR054352">
    <property type="entry name" value="ACT_Aspartokinase"/>
</dbReference>
<dbReference type="CDD" id="cd04922">
    <property type="entry name" value="ACT_AKi-HSDH-ThrA_2"/>
    <property type="match status" value="1"/>
</dbReference>
<dbReference type="InterPro" id="IPR036393">
    <property type="entry name" value="AceGlu_kinase-like_sf"/>
</dbReference>
<keyword evidence="23" id="KW-0511">Multifunctional enzyme</keyword>
<dbReference type="PANTHER" id="PTHR43070:SF3">
    <property type="entry name" value="HOMOSERINE DEHYDROGENASE"/>
    <property type="match status" value="1"/>
</dbReference>
<evidence type="ECO:0000256" key="25">
    <source>
        <dbReference type="ARBA" id="ARBA00048561"/>
    </source>
</evidence>
<keyword evidence="21" id="KW-0457">Lysine biosynthesis</keyword>
<protein>
    <submittedName>
        <fullName evidence="29">Aspartate kinase</fullName>
    </submittedName>
</protein>
<keyword evidence="13" id="KW-0479">Metal-binding</keyword>
<evidence type="ECO:0000256" key="9">
    <source>
        <dbReference type="ARBA" id="ARBA00011881"/>
    </source>
</evidence>
<dbReference type="NCBIfam" id="NF006959">
    <property type="entry name" value="PRK09436.1"/>
    <property type="match status" value="1"/>
</dbReference>
<dbReference type="PIRSF" id="PIRSF000727">
    <property type="entry name" value="ThrA"/>
    <property type="match status" value="1"/>
</dbReference>
<evidence type="ECO:0000256" key="22">
    <source>
        <dbReference type="ARBA" id="ARBA00023167"/>
    </source>
</evidence>
<dbReference type="PROSITE" id="PS51671">
    <property type="entry name" value="ACT"/>
    <property type="match status" value="1"/>
</dbReference>
<evidence type="ECO:0000259" key="28">
    <source>
        <dbReference type="PROSITE" id="PS51671"/>
    </source>
</evidence>
<keyword evidence="22" id="KW-0486">Methionine biosynthesis</keyword>
<dbReference type="SUPFAM" id="SSF51735">
    <property type="entry name" value="NAD(P)-binding Rossmann-fold domains"/>
    <property type="match status" value="1"/>
</dbReference>
<dbReference type="InterPro" id="IPR041743">
    <property type="entry name" value="AK-HSDH_N"/>
</dbReference>
<dbReference type="CDD" id="cd04921">
    <property type="entry name" value="ACT_AKi-HSDH-ThrA-like_1"/>
    <property type="match status" value="1"/>
</dbReference>
<evidence type="ECO:0000313" key="30">
    <source>
        <dbReference type="Proteomes" id="UP000198984"/>
    </source>
</evidence>
<evidence type="ECO:0000256" key="2">
    <source>
        <dbReference type="ARBA" id="ARBA00004766"/>
    </source>
</evidence>
<dbReference type="GO" id="GO:0009086">
    <property type="term" value="P:methionine biosynthetic process"/>
    <property type="evidence" value="ECO:0007669"/>
    <property type="project" value="UniProtKB-KW"/>
</dbReference>
<dbReference type="Pfam" id="PF03447">
    <property type="entry name" value="NAD_binding_3"/>
    <property type="match status" value="1"/>
</dbReference>
<evidence type="ECO:0000256" key="19">
    <source>
        <dbReference type="ARBA" id="ARBA00023027"/>
    </source>
</evidence>
<evidence type="ECO:0000256" key="27">
    <source>
        <dbReference type="ARBA" id="ARBA00049031"/>
    </source>
</evidence>
<evidence type="ECO:0000256" key="26">
    <source>
        <dbReference type="ARBA" id="ARBA00048841"/>
    </source>
</evidence>
<dbReference type="GO" id="GO:0009089">
    <property type="term" value="P:lysine biosynthetic process via diaminopimelate"/>
    <property type="evidence" value="ECO:0007669"/>
    <property type="project" value="UniProtKB-UniPathway"/>
</dbReference>
<dbReference type="InterPro" id="IPR005106">
    <property type="entry name" value="Asp/hSer_DH_NAD-bd"/>
</dbReference>
<dbReference type="InterPro" id="IPR001341">
    <property type="entry name" value="Asp_kinase"/>
</dbReference>
<dbReference type="FunFam" id="3.40.50.720:FF:000083">
    <property type="entry name" value="Bifunctional aspartokinase/homoserine dehydrogenase"/>
    <property type="match status" value="1"/>
</dbReference>
<dbReference type="InterPro" id="IPR042199">
    <property type="entry name" value="AsparK_Bifunc_asparK/hSer_DH"/>
</dbReference>
<dbReference type="CDD" id="cd04257">
    <property type="entry name" value="AAK_AK-HSDH"/>
    <property type="match status" value="1"/>
</dbReference>
<dbReference type="GO" id="GO:0046872">
    <property type="term" value="F:metal ion binding"/>
    <property type="evidence" value="ECO:0007669"/>
    <property type="project" value="UniProtKB-KW"/>
</dbReference>
<comment type="similarity">
    <text evidence="8">In the N-terminal section; belongs to the aspartokinase family.</text>
</comment>
<feature type="domain" description="ACT" evidence="28">
    <location>
        <begin position="401"/>
        <end position="479"/>
    </location>
</feature>
<dbReference type="Gene3D" id="1.20.120.1320">
    <property type="entry name" value="Aspartokinase, catalytic domain"/>
    <property type="match status" value="1"/>
</dbReference>
<keyword evidence="30" id="KW-1185">Reference proteome</keyword>
<reference evidence="29 30" key="1">
    <citation type="submission" date="2016-10" db="EMBL/GenBank/DDBJ databases">
        <authorList>
            <person name="de Groot N.N."/>
        </authorList>
    </citation>
    <scope>NUCLEOTIDE SEQUENCE [LARGE SCALE GENOMIC DNA]</scope>
    <source>
        <strain evidence="29 30">DSM 21039</strain>
    </source>
</reference>
<dbReference type="Gene3D" id="3.30.360.10">
    <property type="entry name" value="Dihydrodipicolinate Reductase, domain 2"/>
    <property type="match status" value="1"/>
</dbReference>
<comment type="subunit">
    <text evidence="9">Homotetramer.</text>
</comment>
<evidence type="ECO:0000256" key="17">
    <source>
        <dbReference type="ARBA" id="ARBA00022857"/>
    </source>
</evidence>
<dbReference type="InterPro" id="IPR018042">
    <property type="entry name" value="Aspartate_kinase_CS"/>
</dbReference>
<dbReference type="InterPro" id="IPR001048">
    <property type="entry name" value="Asp/Glu/Uridylate_kinase"/>
</dbReference>